<comment type="caution">
    <text evidence="2">The sequence shown here is derived from an EMBL/GenBank/DDBJ whole genome shotgun (WGS) entry which is preliminary data.</text>
</comment>
<sequence length="376" mass="43206">MDKRLDPYPYPMQNAMQREKEEALYEAVHLENDYLHLIVLPELGGRLYSMLDKRSGEEALYRNPVIRPRMIGTRGAWFAGGMEFNFPISHSPTTMSRVDCQTRGNEDGSASVLIGGIEQMSFMHWQVELRLHPGQARLEQRVTLRNPTAMEHKYYFWTNTAVAYDDSVRLAYPFDWCVNLDDRYAKWPYYKEIDCRLPQQIPYAYETFGKGMTGDSFGAYNGNKDAGLVHVADRRKLKGAKFFVWGNDDKAKAWNRALTENDDQYIEVQSGPYESQNVYKYLKPHGRLQWTEYWYPVFGTGGLPSSVGGRRDSLEPGAGGRLRSSCRQPKRCPAVGSSWDAGARRRRLPWICPRNVRRPSRCRAIGPLRPAAFGCF</sequence>
<evidence type="ECO:0000313" key="3">
    <source>
        <dbReference type="Proteomes" id="UP001153404"/>
    </source>
</evidence>
<evidence type="ECO:0000313" key="2">
    <source>
        <dbReference type="EMBL" id="MDG0808870.1"/>
    </source>
</evidence>
<evidence type="ECO:0000259" key="1">
    <source>
        <dbReference type="Pfam" id="PF17128"/>
    </source>
</evidence>
<reference evidence="2" key="1">
    <citation type="submission" date="2022-10" db="EMBL/GenBank/DDBJ databases">
        <title>Comparative genomic analysis of Cohnella hashimotonis sp. nov., isolated from the International Space Station.</title>
        <authorList>
            <person name="Simpson A."/>
            <person name="Venkateswaran K."/>
        </authorList>
    </citation>
    <scope>NUCLEOTIDE SEQUENCE</scope>
    <source>
        <strain evidence="2">DSM 28161</strain>
    </source>
</reference>
<name>A0A9X4QRS4_9BACL</name>
<dbReference type="InterPro" id="IPR033396">
    <property type="entry name" value="DUF5107"/>
</dbReference>
<keyword evidence="3" id="KW-1185">Reference proteome</keyword>
<gene>
    <name evidence="2" type="ORF">OMP40_05295</name>
</gene>
<dbReference type="EMBL" id="JAPDIA010000002">
    <property type="protein sequence ID" value="MDG0808870.1"/>
    <property type="molecule type" value="Genomic_DNA"/>
</dbReference>
<organism evidence="2 3">
    <name type="scientific">Cohnella rhizosphaerae</name>
    <dbReference type="NCBI Taxonomy" id="1457232"/>
    <lineage>
        <taxon>Bacteria</taxon>
        <taxon>Bacillati</taxon>
        <taxon>Bacillota</taxon>
        <taxon>Bacilli</taxon>
        <taxon>Bacillales</taxon>
        <taxon>Paenibacillaceae</taxon>
        <taxon>Cohnella</taxon>
    </lineage>
</organism>
<feature type="domain" description="DUF5107" evidence="1">
    <location>
        <begin position="8"/>
        <end position="297"/>
    </location>
</feature>
<dbReference type="AlphaFoldDB" id="A0A9X4QRS4"/>
<dbReference type="Pfam" id="PF17128">
    <property type="entry name" value="DUF5107"/>
    <property type="match status" value="1"/>
</dbReference>
<dbReference type="RefSeq" id="WP_277529742.1">
    <property type="nucleotide sequence ID" value="NZ_JAPDIA010000002.1"/>
</dbReference>
<protein>
    <submittedName>
        <fullName evidence="2">DUF5107 domain-containing protein</fullName>
    </submittedName>
</protein>
<accession>A0A9X4QRS4</accession>
<proteinExistence type="predicted"/>
<dbReference type="Proteomes" id="UP001153404">
    <property type="component" value="Unassembled WGS sequence"/>
</dbReference>